<name>A0ABT0DJH8_9HYPH</name>
<organism evidence="1 2">
    <name type="scientific">Ancylobacter koreensis</name>
    <dbReference type="NCBI Taxonomy" id="266121"/>
    <lineage>
        <taxon>Bacteria</taxon>
        <taxon>Pseudomonadati</taxon>
        <taxon>Pseudomonadota</taxon>
        <taxon>Alphaproteobacteria</taxon>
        <taxon>Hyphomicrobiales</taxon>
        <taxon>Xanthobacteraceae</taxon>
        <taxon>Ancylobacter</taxon>
    </lineage>
</organism>
<protein>
    <recommendedName>
        <fullName evidence="3">Band 7 domain-containing protein</fullName>
    </recommendedName>
</protein>
<reference evidence="2" key="1">
    <citation type="submission" date="2023-07" db="EMBL/GenBank/DDBJ databases">
        <title>Ancylobacter moscoviensis sp. nov., facultatively methylotrophic bacteria from activated sludge and the reclassification of Starkeya novella (Starkey 1934) Kelly et al. 2000 as Ancylobacter novellus comb. nov., Starkeya koreensis Im et al. 2006 as Ancylobacter koreensis comb.nov., Angulomicrobium tetraedrale Vasil'eva et al. 1986 as Ancylobacter tetraedralis comb. nov., Angulomicrobium amanitiforme Fritz et al. 2004 as Ancylobacter amanitiformis comb. nov. and Methylorhabdus multivorans Doronina et al. 1996 as Ancylobacter multivorans comb. nov. and emended description of the genus Ancylobacter.</title>
        <authorList>
            <person name="Doronina N."/>
            <person name="Chemodurova A."/>
            <person name="Grouzdev D."/>
            <person name="Koziaeva V."/>
            <person name="Shi W."/>
            <person name="Wu L."/>
            <person name="Kaparullina E."/>
        </authorList>
    </citation>
    <scope>NUCLEOTIDE SEQUENCE [LARGE SCALE GENOMIC DNA]</scope>
    <source>
        <strain evidence="2">Jip08</strain>
    </source>
</reference>
<accession>A0ABT0DJH8</accession>
<dbReference type="RefSeq" id="WP_247199338.1">
    <property type="nucleotide sequence ID" value="NZ_JALKCG010000001.1"/>
</dbReference>
<evidence type="ECO:0000313" key="2">
    <source>
        <dbReference type="Proteomes" id="UP001202867"/>
    </source>
</evidence>
<proteinExistence type="predicted"/>
<keyword evidence="2" id="KW-1185">Reference proteome</keyword>
<evidence type="ECO:0008006" key="3">
    <source>
        <dbReference type="Google" id="ProtNLM"/>
    </source>
</evidence>
<comment type="caution">
    <text evidence="1">The sequence shown here is derived from an EMBL/GenBank/DDBJ whole genome shotgun (WGS) entry which is preliminary data.</text>
</comment>
<gene>
    <name evidence="1" type="ORF">MWN33_05225</name>
</gene>
<dbReference type="Proteomes" id="UP001202867">
    <property type="component" value="Unassembled WGS sequence"/>
</dbReference>
<evidence type="ECO:0000313" key="1">
    <source>
        <dbReference type="EMBL" id="MCK0207433.1"/>
    </source>
</evidence>
<dbReference type="EMBL" id="JALKCG010000001">
    <property type="protein sequence ID" value="MCK0207433.1"/>
    <property type="molecule type" value="Genomic_DNA"/>
</dbReference>
<sequence>MALFEGPDSRLPSFRAGFVVVAAGPKGIRSLANGARLTWGERVFGGYNAFYYVDIGVNSYTKSIKCSSKAIGIDFDVVVRLSFTVEEPTRVVQFGLGDPEALFGAPVHRLVADAVSRFTVDQSADAKKAVDIAFKKLAADPAVKVLNATSEVKADAAALPLLRTIAEEGISTMAHQATARLDKARRDEILALLDSPNHLLAQSMITRDPAFREALNYKLTELNSDRQRQIDLLKMLIAEKIIEPHDFEGRYRPLIEAAMATLRGPILPAPEPPVASIAAPPGNRTPD</sequence>